<dbReference type="EMBL" id="LUGG01000003">
    <property type="protein sequence ID" value="OBZ76563.1"/>
    <property type="molecule type" value="Genomic_DNA"/>
</dbReference>
<name>A0A1C7MI73_GRIFR</name>
<dbReference type="AlphaFoldDB" id="A0A1C7MI73"/>
<reference evidence="1 2" key="1">
    <citation type="submission" date="2016-03" db="EMBL/GenBank/DDBJ databases">
        <title>Whole genome sequencing of Grifola frondosa 9006-11.</title>
        <authorList>
            <person name="Min B."/>
            <person name="Park H."/>
            <person name="Kim J.-G."/>
            <person name="Cho H."/>
            <person name="Oh Y.-L."/>
            <person name="Kong W.-S."/>
            <person name="Choi I.-G."/>
        </authorList>
    </citation>
    <scope>NUCLEOTIDE SEQUENCE [LARGE SCALE GENOMIC DNA]</scope>
    <source>
        <strain evidence="1 2">9006-11</strain>
    </source>
</reference>
<proteinExistence type="predicted"/>
<dbReference type="Proteomes" id="UP000092993">
    <property type="component" value="Unassembled WGS sequence"/>
</dbReference>
<sequence length="97" mass="11157">MHYYPMEEDMADIQDLDWETVLEDLQENTMFTYALRDIQGSHFMINMINFYMADTTVTITQTADITSTAEVLIHNGYLRSTPISPTLAISLSMLELL</sequence>
<accession>A0A1C7MI73</accession>
<comment type="caution">
    <text evidence="1">The sequence shown here is derived from an EMBL/GenBank/DDBJ whole genome shotgun (WGS) entry which is preliminary data.</text>
</comment>
<evidence type="ECO:0000313" key="1">
    <source>
        <dbReference type="EMBL" id="OBZ76563.1"/>
    </source>
</evidence>
<protein>
    <submittedName>
        <fullName evidence="1">Uncharacterized protein</fullName>
    </submittedName>
</protein>
<evidence type="ECO:0000313" key="2">
    <source>
        <dbReference type="Proteomes" id="UP000092993"/>
    </source>
</evidence>
<keyword evidence="2" id="KW-1185">Reference proteome</keyword>
<organism evidence="1 2">
    <name type="scientific">Grifola frondosa</name>
    <name type="common">Maitake</name>
    <name type="synonym">Polyporus frondosus</name>
    <dbReference type="NCBI Taxonomy" id="5627"/>
    <lineage>
        <taxon>Eukaryota</taxon>
        <taxon>Fungi</taxon>
        <taxon>Dikarya</taxon>
        <taxon>Basidiomycota</taxon>
        <taxon>Agaricomycotina</taxon>
        <taxon>Agaricomycetes</taxon>
        <taxon>Polyporales</taxon>
        <taxon>Grifolaceae</taxon>
        <taxon>Grifola</taxon>
    </lineage>
</organism>
<gene>
    <name evidence="1" type="ORF">A0H81_03706</name>
</gene>